<dbReference type="RefSeq" id="WP_346758631.1">
    <property type="nucleotide sequence ID" value="NZ_JAUJEB010000002.1"/>
</dbReference>
<dbReference type="InterPro" id="IPR023393">
    <property type="entry name" value="START-like_dom_sf"/>
</dbReference>
<protein>
    <submittedName>
        <fullName evidence="3">SRPBCC domain-containing protein</fullName>
    </submittedName>
</protein>
<dbReference type="EMBL" id="JAUJEB010000002">
    <property type="protein sequence ID" value="MDN5213292.1"/>
    <property type="molecule type" value="Genomic_DNA"/>
</dbReference>
<keyword evidence="4" id="KW-1185">Reference proteome</keyword>
<feature type="domain" description="Activator of Hsp90 ATPase homologue 1/2-like C-terminal" evidence="2">
    <location>
        <begin position="11"/>
        <end position="129"/>
    </location>
</feature>
<organism evidence="3 4">
    <name type="scientific">Agaribacillus aureus</name>
    <dbReference type="NCBI Taxonomy" id="3051825"/>
    <lineage>
        <taxon>Bacteria</taxon>
        <taxon>Pseudomonadati</taxon>
        <taxon>Bacteroidota</taxon>
        <taxon>Cytophagia</taxon>
        <taxon>Cytophagales</taxon>
        <taxon>Splendidivirgaceae</taxon>
        <taxon>Agaribacillus</taxon>
    </lineage>
</organism>
<evidence type="ECO:0000313" key="3">
    <source>
        <dbReference type="EMBL" id="MDN5213292.1"/>
    </source>
</evidence>
<dbReference type="Proteomes" id="UP001172083">
    <property type="component" value="Unassembled WGS sequence"/>
</dbReference>
<gene>
    <name evidence="3" type="ORF">QQ020_14580</name>
</gene>
<comment type="caution">
    <text evidence="3">The sequence shown here is derived from an EMBL/GenBank/DDBJ whole genome shotgun (WGS) entry which is preliminary data.</text>
</comment>
<evidence type="ECO:0000256" key="1">
    <source>
        <dbReference type="ARBA" id="ARBA00006817"/>
    </source>
</evidence>
<sequence>MPNIRHVLIIDAPPESVYQAITTEMGIKNWWTTEANAKAEVGYINEHRFGDKYFNKMKITKLQSPTHVAWKCVDGDHEWIGTDLSFDIEKGNGNTMLRFSHLNWKEESEFYGFCNHHWGRYLDSMKSYCETGKGTPFVPDEQNN</sequence>
<evidence type="ECO:0000313" key="4">
    <source>
        <dbReference type="Proteomes" id="UP001172083"/>
    </source>
</evidence>
<name>A0ABT8L6C0_9BACT</name>
<dbReference type="InterPro" id="IPR013538">
    <property type="entry name" value="ASHA1/2-like_C"/>
</dbReference>
<evidence type="ECO:0000259" key="2">
    <source>
        <dbReference type="Pfam" id="PF08327"/>
    </source>
</evidence>
<dbReference type="Gene3D" id="3.30.530.20">
    <property type="match status" value="1"/>
</dbReference>
<dbReference type="SUPFAM" id="SSF55961">
    <property type="entry name" value="Bet v1-like"/>
    <property type="match status" value="1"/>
</dbReference>
<dbReference type="CDD" id="cd07814">
    <property type="entry name" value="SRPBCC_CalC_Aha1-like"/>
    <property type="match status" value="1"/>
</dbReference>
<dbReference type="Pfam" id="PF08327">
    <property type="entry name" value="AHSA1"/>
    <property type="match status" value="1"/>
</dbReference>
<reference evidence="3" key="1">
    <citation type="submission" date="2023-06" db="EMBL/GenBank/DDBJ databases">
        <title>Genomic of Agaribacillus aureum.</title>
        <authorList>
            <person name="Wang G."/>
        </authorList>
    </citation>
    <scope>NUCLEOTIDE SEQUENCE</scope>
    <source>
        <strain evidence="3">BMA12</strain>
    </source>
</reference>
<accession>A0ABT8L6C0</accession>
<proteinExistence type="inferred from homology"/>
<comment type="similarity">
    <text evidence="1">Belongs to the AHA1 family.</text>
</comment>